<dbReference type="Proteomes" id="UP001567538">
    <property type="component" value="Unassembled WGS sequence"/>
</dbReference>
<dbReference type="PANTHER" id="PTHR33703:SF16">
    <property type="entry name" value="OS05G0342100 PROTEIN"/>
    <property type="match status" value="1"/>
</dbReference>
<name>A0ABD1GNY9_SALDI</name>
<gene>
    <name evidence="1" type="ORF">AAHA92_22162</name>
</gene>
<reference evidence="1 2" key="1">
    <citation type="submission" date="2024-06" db="EMBL/GenBank/DDBJ databases">
        <title>A chromosome level genome sequence of Diviner's sage (Salvia divinorum).</title>
        <authorList>
            <person name="Ford S.A."/>
            <person name="Ro D.-K."/>
            <person name="Ness R.W."/>
            <person name="Phillips M.A."/>
        </authorList>
    </citation>
    <scope>NUCLEOTIDE SEQUENCE [LARGE SCALE GENOMIC DNA]</scope>
    <source>
        <strain evidence="1">SAF-2024a</strain>
        <tissue evidence="1">Leaf</tissue>
    </source>
</reference>
<dbReference type="AlphaFoldDB" id="A0ABD1GNY9"/>
<organism evidence="1 2">
    <name type="scientific">Salvia divinorum</name>
    <name type="common">Maria pastora</name>
    <name type="synonym">Diviner's sage</name>
    <dbReference type="NCBI Taxonomy" id="28513"/>
    <lineage>
        <taxon>Eukaryota</taxon>
        <taxon>Viridiplantae</taxon>
        <taxon>Streptophyta</taxon>
        <taxon>Embryophyta</taxon>
        <taxon>Tracheophyta</taxon>
        <taxon>Spermatophyta</taxon>
        <taxon>Magnoliopsida</taxon>
        <taxon>eudicotyledons</taxon>
        <taxon>Gunneridae</taxon>
        <taxon>Pentapetalae</taxon>
        <taxon>asterids</taxon>
        <taxon>lamiids</taxon>
        <taxon>Lamiales</taxon>
        <taxon>Lamiaceae</taxon>
        <taxon>Nepetoideae</taxon>
        <taxon>Mentheae</taxon>
        <taxon>Salviinae</taxon>
        <taxon>Salvia</taxon>
        <taxon>Salvia subgen. Calosphace</taxon>
    </lineage>
</organism>
<protein>
    <submittedName>
        <fullName evidence="1">Wound-induced protein 1-like</fullName>
    </submittedName>
</protein>
<dbReference type="InterPro" id="IPR009798">
    <property type="entry name" value="Wun1-like"/>
</dbReference>
<dbReference type="Pfam" id="PF07107">
    <property type="entry name" value="WI12"/>
    <property type="match status" value="1"/>
</dbReference>
<evidence type="ECO:0000313" key="2">
    <source>
        <dbReference type="Proteomes" id="UP001567538"/>
    </source>
</evidence>
<sequence>MGAYSAASSLENPKIGMVCCLYEALVAGNRRISHLIASDLEWLFHSPQNYNYIMKTLIGKFILADFKFEDDCVIMEGWEGDQVYWVHVWTLQNCMITQFR</sequence>
<dbReference type="EMBL" id="JBEAFC010000008">
    <property type="protein sequence ID" value="KAL1545435.1"/>
    <property type="molecule type" value="Genomic_DNA"/>
</dbReference>
<proteinExistence type="predicted"/>
<evidence type="ECO:0000313" key="1">
    <source>
        <dbReference type="EMBL" id="KAL1545435.1"/>
    </source>
</evidence>
<keyword evidence="2" id="KW-1185">Reference proteome</keyword>
<accession>A0ABD1GNY9</accession>
<comment type="caution">
    <text evidence="1">The sequence shown here is derived from an EMBL/GenBank/DDBJ whole genome shotgun (WGS) entry which is preliminary data.</text>
</comment>
<dbReference type="PANTHER" id="PTHR33703">
    <property type="entry name" value="OS07G0691300 PROTEIN"/>
    <property type="match status" value="1"/>
</dbReference>